<proteinExistence type="inferred from homology"/>
<evidence type="ECO:0000256" key="1">
    <source>
        <dbReference type="ARBA" id="ARBA00004123"/>
    </source>
</evidence>
<comment type="similarity">
    <text evidence="2">Belongs to the Mediator complex subunit 29 family.</text>
</comment>
<organism evidence="10 11">
    <name type="scientific">Parthenolecanium corni</name>
    <dbReference type="NCBI Taxonomy" id="536013"/>
    <lineage>
        <taxon>Eukaryota</taxon>
        <taxon>Metazoa</taxon>
        <taxon>Ecdysozoa</taxon>
        <taxon>Arthropoda</taxon>
        <taxon>Hexapoda</taxon>
        <taxon>Insecta</taxon>
        <taxon>Pterygota</taxon>
        <taxon>Neoptera</taxon>
        <taxon>Paraneoptera</taxon>
        <taxon>Hemiptera</taxon>
        <taxon>Sternorrhyncha</taxon>
        <taxon>Coccoidea</taxon>
        <taxon>Coccidae</taxon>
        <taxon>Parthenolecanium</taxon>
    </lineage>
</organism>
<dbReference type="GO" id="GO:0016592">
    <property type="term" value="C:mediator complex"/>
    <property type="evidence" value="ECO:0007669"/>
    <property type="project" value="InterPro"/>
</dbReference>
<gene>
    <name evidence="10" type="ORF">V9T40_002749</name>
</gene>
<dbReference type="InterPro" id="IPR021018">
    <property type="entry name" value="Mediator_Med29_met"/>
</dbReference>
<keyword evidence="7" id="KW-0539">Nucleus</keyword>
<dbReference type="Proteomes" id="UP001367676">
    <property type="component" value="Unassembled WGS sequence"/>
</dbReference>
<evidence type="ECO:0000256" key="5">
    <source>
        <dbReference type="ARBA" id="ARBA00023159"/>
    </source>
</evidence>
<evidence type="ECO:0000313" key="10">
    <source>
        <dbReference type="EMBL" id="KAK7591136.1"/>
    </source>
</evidence>
<keyword evidence="11" id="KW-1185">Reference proteome</keyword>
<dbReference type="PANTHER" id="PTHR28314:SF1">
    <property type="entry name" value="MEDIATOR OF RNA POLYMERASE II TRANSCRIPTION SUBUNIT 29"/>
    <property type="match status" value="1"/>
</dbReference>
<accession>A0AAN9Y413</accession>
<sequence>MTAPQDDKFYIIQRVKALTAQLQEILNNTTRTAAQAIHIGNLIDSGSLKHIDTTNPPRFDKCIEDFYAVCDQIENNLKTAIESHQQGACSGRYLGLPVIPTRLEPGPIEPNHISYPQYLNSTRSQISYLKEVHDLLLNASQNVGPLD</sequence>
<dbReference type="AlphaFoldDB" id="A0AAN9Y413"/>
<keyword evidence="6" id="KW-0804">Transcription</keyword>
<evidence type="ECO:0000256" key="4">
    <source>
        <dbReference type="ARBA" id="ARBA00023015"/>
    </source>
</evidence>
<evidence type="ECO:0000313" key="11">
    <source>
        <dbReference type="Proteomes" id="UP001367676"/>
    </source>
</evidence>
<keyword evidence="4" id="KW-0805">Transcription regulation</keyword>
<dbReference type="PANTHER" id="PTHR28314">
    <property type="entry name" value="MEDIATOR OF RNA POLYMERASE II TRANSCRIPTION SUBUNIT 29"/>
    <property type="match status" value="1"/>
</dbReference>
<comment type="caution">
    <text evidence="10">The sequence shown here is derived from an EMBL/GenBank/DDBJ whole genome shotgun (WGS) entry which is preliminary data.</text>
</comment>
<evidence type="ECO:0000256" key="6">
    <source>
        <dbReference type="ARBA" id="ARBA00023163"/>
    </source>
</evidence>
<dbReference type="Pfam" id="PF11568">
    <property type="entry name" value="Med29"/>
    <property type="match status" value="1"/>
</dbReference>
<keyword evidence="5" id="KW-0010">Activator</keyword>
<evidence type="ECO:0000256" key="7">
    <source>
        <dbReference type="ARBA" id="ARBA00023242"/>
    </source>
</evidence>
<dbReference type="GO" id="GO:0006357">
    <property type="term" value="P:regulation of transcription by RNA polymerase II"/>
    <property type="evidence" value="ECO:0007669"/>
    <property type="project" value="TreeGrafter"/>
</dbReference>
<evidence type="ECO:0000256" key="8">
    <source>
        <dbReference type="ARBA" id="ARBA00030916"/>
    </source>
</evidence>
<reference evidence="10 11" key="1">
    <citation type="submission" date="2024-03" db="EMBL/GenBank/DDBJ databases">
        <title>Adaptation during the transition from Ophiocordyceps entomopathogen to insect associate is accompanied by gene loss and intensified selection.</title>
        <authorList>
            <person name="Ward C.M."/>
            <person name="Onetto C.A."/>
            <person name="Borneman A.R."/>
        </authorList>
    </citation>
    <scope>NUCLEOTIDE SEQUENCE [LARGE SCALE GENOMIC DNA]</scope>
    <source>
        <strain evidence="10">AWRI1</strain>
        <tissue evidence="10">Single Adult Female</tissue>
    </source>
</reference>
<protein>
    <recommendedName>
        <fullName evidence="3">Mediator of RNA polymerase II transcription subunit 29</fullName>
    </recommendedName>
    <alternativeName>
        <fullName evidence="9">Mediator complex subunit 29</fullName>
    </alternativeName>
    <alternativeName>
        <fullName evidence="8">Protein intersex</fullName>
    </alternativeName>
</protein>
<evidence type="ECO:0000256" key="9">
    <source>
        <dbReference type="ARBA" id="ARBA00031963"/>
    </source>
</evidence>
<dbReference type="GO" id="GO:0003712">
    <property type="term" value="F:transcription coregulator activity"/>
    <property type="evidence" value="ECO:0007669"/>
    <property type="project" value="TreeGrafter"/>
</dbReference>
<dbReference type="EMBL" id="JBBCAQ010000022">
    <property type="protein sequence ID" value="KAK7591136.1"/>
    <property type="molecule type" value="Genomic_DNA"/>
</dbReference>
<evidence type="ECO:0000256" key="3">
    <source>
        <dbReference type="ARBA" id="ARBA00019684"/>
    </source>
</evidence>
<comment type="subcellular location">
    <subcellularLocation>
        <location evidence="1">Nucleus</location>
    </subcellularLocation>
</comment>
<name>A0AAN9Y413_9HEMI</name>
<evidence type="ECO:0000256" key="2">
    <source>
        <dbReference type="ARBA" id="ARBA00009851"/>
    </source>
</evidence>